<feature type="domain" description="Xylose isomerase-like TIM barrel" evidence="1">
    <location>
        <begin position="24"/>
        <end position="271"/>
    </location>
</feature>
<name>A0A9D5JT28_9BACT</name>
<dbReference type="PANTHER" id="PTHR12110:SF21">
    <property type="entry name" value="XYLOSE ISOMERASE-LIKE TIM BARREL DOMAIN-CONTAINING PROTEIN"/>
    <property type="match status" value="1"/>
</dbReference>
<comment type="caution">
    <text evidence="2">The sequence shown here is derived from an EMBL/GenBank/DDBJ whole genome shotgun (WGS) entry which is preliminary data.</text>
</comment>
<dbReference type="SUPFAM" id="SSF51658">
    <property type="entry name" value="Xylose isomerase-like"/>
    <property type="match status" value="1"/>
</dbReference>
<evidence type="ECO:0000313" key="2">
    <source>
        <dbReference type="EMBL" id="MBD3323554.1"/>
    </source>
</evidence>
<evidence type="ECO:0000313" key="3">
    <source>
        <dbReference type="Proteomes" id="UP000649604"/>
    </source>
</evidence>
<dbReference type="PANTHER" id="PTHR12110">
    <property type="entry name" value="HYDROXYPYRUVATE ISOMERASE"/>
    <property type="match status" value="1"/>
</dbReference>
<sequence length="280" mass="30826">MAIDRSRIGLNRIIYPGLGLEDFFKLAAELDIHKVELRNDLPNVGIIDGHMPAEVKAFSDTYGVQIITINALQHFNLGSRLQSRVDELRDLVSLAADIECEALVLCPHNDVNDTRSAEACFQETVAALKAFAPIFEDSGLMGYVEPLGFQESSLSSLVTAVQAIQASGCQQYKIVYDTFHHHLGPDTPQTVENEYDVAYTGLIHISGIESEIPSTAFRDEHRILVGAADKLKTREQVQKLVALGYTGAISFEPFADVVHHMSLEEIKAAIQASIGYLLEE</sequence>
<dbReference type="InterPro" id="IPR050312">
    <property type="entry name" value="IolE/XylAMocC-like"/>
</dbReference>
<reference evidence="2" key="1">
    <citation type="submission" date="2019-11" db="EMBL/GenBank/DDBJ databases">
        <title>Microbial mats filling the niche in hypersaline microbial mats.</title>
        <authorList>
            <person name="Wong H.L."/>
            <person name="Macleod F.I."/>
            <person name="White R.A. III"/>
            <person name="Burns B.P."/>
        </authorList>
    </citation>
    <scope>NUCLEOTIDE SEQUENCE</scope>
    <source>
        <strain evidence="2">Rbin_158</strain>
    </source>
</reference>
<proteinExistence type="predicted"/>
<dbReference type="InterPro" id="IPR036237">
    <property type="entry name" value="Xyl_isomerase-like_sf"/>
</dbReference>
<dbReference type="InterPro" id="IPR013022">
    <property type="entry name" value="Xyl_isomerase-like_TIM-brl"/>
</dbReference>
<dbReference type="Proteomes" id="UP000649604">
    <property type="component" value="Unassembled WGS sequence"/>
</dbReference>
<organism evidence="2 3">
    <name type="scientific">candidate division KSB3 bacterium</name>
    <dbReference type="NCBI Taxonomy" id="2044937"/>
    <lineage>
        <taxon>Bacteria</taxon>
        <taxon>candidate division KSB3</taxon>
    </lineage>
</organism>
<protein>
    <submittedName>
        <fullName evidence="2">TIM barrel protein</fullName>
    </submittedName>
</protein>
<gene>
    <name evidence="2" type="ORF">GF339_03155</name>
</gene>
<dbReference type="EMBL" id="WJJP01000094">
    <property type="protein sequence ID" value="MBD3323554.1"/>
    <property type="molecule type" value="Genomic_DNA"/>
</dbReference>
<dbReference type="Pfam" id="PF01261">
    <property type="entry name" value="AP_endonuc_2"/>
    <property type="match status" value="1"/>
</dbReference>
<accession>A0A9D5JT28</accession>
<dbReference type="Gene3D" id="3.20.20.150">
    <property type="entry name" value="Divalent-metal-dependent TIM barrel enzymes"/>
    <property type="match status" value="1"/>
</dbReference>
<dbReference type="AlphaFoldDB" id="A0A9D5JT28"/>
<evidence type="ECO:0000259" key="1">
    <source>
        <dbReference type="Pfam" id="PF01261"/>
    </source>
</evidence>